<keyword evidence="5 8" id="KW-1133">Transmembrane helix</keyword>
<keyword evidence="6 8" id="KW-0472">Membrane</keyword>
<evidence type="ECO:0000259" key="9">
    <source>
        <dbReference type="Pfam" id="PF12821"/>
    </source>
</evidence>
<keyword evidence="3" id="KW-0997">Cell inner membrane</keyword>
<dbReference type="Pfam" id="PF12821">
    <property type="entry name" value="ThrE_2"/>
    <property type="match status" value="1"/>
</dbReference>
<dbReference type="RefSeq" id="WP_087455978.1">
    <property type="nucleotide sequence ID" value="NZ_CP021434.1"/>
</dbReference>
<dbReference type="InterPro" id="IPR050539">
    <property type="entry name" value="ThrE_Dicarb/AminoAcid_Exp"/>
</dbReference>
<organism evidence="10 11">
    <name type="scientific">Tumebacillus avium</name>
    <dbReference type="NCBI Taxonomy" id="1903704"/>
    <lineage>
        <taxon>Bacteria</taxon>
        <taxon>Bacillati</taxon>
        <taxon>Bacillota</taxon>
        <taxon>Bacilli</taxon>
        <taxon>Bacillales</taxon>
        <taxon>Alicyclobacillaceae</taxon>
        <taxon>Tumebacillus</taxon>
    </lineage>
</organism>
<dbReference type="KEGG" id="tum:CBW65_05455"/>
<dbReference type="Proteomes" id="UP000195437">
    <property type="component" value="Chromosome"/>
</dbReference>
<feature type="transmembrane region" description="Helical" evidence="8">
    <location>
        <begin position="85"/>
        <end position="103"/>
    </location>
</feature>
<dbReference type="GO" id="GO:0015744">
    <property type="term" value="P:succinate transport"/>
    <property type="evidence" value="ECO:0007669"/>
    <property type="project" value="TreeGrafter"/>
</dbReference>
<evidence type="ECO:0000256" key="4">
    <source>
        <dbReference type="ARBA" id="ARBA00022692"/>
    </source>
</evidence>
<dbReference type="GO" id="GO:0005886">
    <property type="term" value="C:plasma membrane"/>
    <property type="evidence" value="ECO:0007669"/>
    <property type="project" value="UniProtKB-SubCell"/>
</dbReference>
<reference evidence="11" key="1">
    <citation type="submission" date="2017-05" db="EMBL/GenBank/DDBJ databases">
        <authorList>
            <person name="Sung H."/>
        </authorList>
    </citation>
    <scope>NUCLEOTIDE SEQUENCE [LARGE SCALE GENOMIC DNA]</scope>
    <source>
        <strain evidence="11">AR23208</strain>
    </source>
</reference>
<evidence type="ECO:0000313" key="10">
    <source>
        <dbReference type="EMBL" id="ARU60586.1"/>
    </source>
</evidence>
<keyword evidence="2" id="KW-1003">Cell membrane</keyword>
<dbReference type="EMBL" id="CP021434">
    <property type="protein sequence ID" value="ARU60586.1"/>
    <property type="molecule type" value="Genomic_DNA"/>
</dbReference>
<feature type="transmembrane region" description="Helical" evidence="8">
    <location>
        <begin position="59"/>
        <end position="78"/>
    </location>
</feature>
<feature type="transmembrane region" description="Helical" evidence="8">
    <location>
        <begin position="6"/>
        <end position="27"/>
    </location>
</feature>
<evidence type="ECO:0000313" key="11">
    <source>
        <dbReference type="Proteomes" id="UP000195437"/>
    </source>
</evidence>
<name>A0A1Y0IL71_9BACL</name>
<evidence type="ECO:0000256" key="7">
    <source>
        <dbReference type="ARBA" id="ARBA00034125"/>
    </source>
</evidence>
<evidence type="ECO:0000256" key="3">
    <source>
        <dbReference type="ARBA" id="ARBA00022519"/>
    </source>
</evidence>
<proteinExistence type="inferred from homology"/>
<keyword evidence="4 8" id="KW-0812">Transmembrane</keyword>
<accession>A0A1Y0IL71</accession>
<feature type="domain" description="Threonine/Serine exporter ThrE" evidence="9">
    <location>
        <begin position="15"/>
        <end position="139"/>
    </location>
</feature>
<comment type="subcellular location">
    <subcellularLocation>
        <location evidence="1">Cell membrane</location>
        <topology evidence="1">Multi-pass membrane protein</topology>
    </subcellularLocation>
</comment>
<feature type="transmembrane region" description="Helical" evidence="8">
    <location>
        <begin position="123"/>
        <end position="144"/>
    </location>
</feature>
<dbReference type="PANTHER" id="PTHR34390:SF1">
    <property type="entry name" value="SUCCINATE TRANSPORTER SUBUNIT YJJB-RELATED"/>
    <property type="match status" value="1"/>
</dbReference>
<comment type="similarity">
    <text evidence="7">Belongs to the ThrE exporter (TC 2.A.79) family.</text>
</comment>
<evidence type="ECO:0000256" key="1">
    <source>
        <dbReference type="ARBA" id="ARBA00004651"/>
    </source>
</evidence>
<sequence>MAGEHEVLHLLLLSVVAFAATVCYAVLYQIPKKALLLVGIVGLSAWLVQYLTLQVIESPVFAALVGGFLVGAFSEKLARRMRMPVTVFVVGGIVPLVPGSSAMATMREFVMGDYLEGLSRGTLTLLIASAISAGLVLAGSLLRLDWRGKRAGKSR</sequence>
<dbReference type="PANTHER" id="PTHR34390">
    <property type="entry name" value="UPF0442 PROTEIN YJJB-RELATED"/>
    <property type="match status" value="1"/>
</dbReference>
<protein>
    <recommendedName>
        <fullName evidence="9">Threonine/Serine exporter ThrE domain-containing protein</fullName>
    </recommendedName>
</protein>
<dbReference type="OrthoDB" id="9810047at2"/>
<gene>
    <name evidence="10" type="ORF">CBW65_05455</name>
</gene>
<dbReference type="InterPro" id="IPR024528">
    <property type="entry name" value="ThrE_2"/>
</dbReference>
<evidence type="ECO:0000256" key="2">
    <source>
        <dbReference type="ARBA" id="ARBA00022475"/>
    </source>
</evidence>
<evidence type="ECO:0000256" key="8">
    <source>
        <dbReference type="SAM" id="Phobius"/>
    </source>
</evidence>
<keyword evidence="11" id="KW-1185">Reference proteome</keyword>
<evidence type="ECO:0000256" key="6">
    <source>
        <dbReference type="ARBA" id="ARBA00023136"/>
    </source>
</evidence>
<evidence type="ECO:0000256" key="5">
    <source>
        <dbReference type="ARBA" id="ARBA00022989"/>
    </source>
</evidence>
<dbReference type="AlphaFoldDB" id="A0A1Y0IL71"/>